<comment type="activity regulation">
    <text evidence="11">Mycophenolic acid (MPA) is a non-competitive inhibitor that prevents formation of the closed enzyme conformation by binding to the same site as the amobile flap. In contrast, mizoribine monophosphate (MZP) is a competitive inhibitor that induces the closed conformation. MPA is a potent inhibitor of mammalian IMPDHs but a poor inhibitor of the bacterial enzymes. MZP is a more potent inhibitor of bacterial IMPDH.</text>
</comment>
<evidence type="ECO:0000256" key="11">
    <source>
        <dbReference type="HAMAP-Rule" id="MF_01964"/>
    </source>
</evidence>
<dbReference type="PROSITE" id="PS51371">
    <property type="entry name" value="CBS"/>
    <property type="match status" value="2"/>
</dbReference>
<evidence type="ECO:0000256" key="12">
    <source>
        <dbReference type="PROSITE-ProRule" id="PRU00703"/>
    </source>
</evidence>
<keyword evidence="6 11" id="KW-0630">Potassium</keyword>
<dbReference type="Gene3D" id="3.20.20.70">
    <property type="entry name" value="Aldolase class I"/>
    <property type="match status" value="1"/>
</dbReference>
<dbReference type="Pfam" id="PF00571">
    <property type="entry name" value="CBS"/>
    <property type="match status" value="2"/>
</dbReference>
<name>A0ABS4G7C1_9CLOT</name>
<keyword evidence="7 11" id="KW-0560">Oxidoreductase</keyword>
<evidence type="ECO:0000256" key="9">
    <source>
        <dbReference type="ARBA" id="ARBA00023122"/>
    </source>
</evidence>
<dbReference type="PROSITE" id="PS00487">
    <property type="entry name" value="IMP_DH_GMP_RED"/>
    <property type="match status" value="1"/>
</dbReference>
<dbReference type="RefSeq" id="WP_209460345.1">
    <property type="nucleotide sequence ID" value="NZ_JAGGKC010000025.1"/>
</dbReference>
<evidence type="ECO:0000256" key="5">
    <source>
        <dbReference type="ARBA" id="ARBA00022755"/>
    </source>
</evidence>
<comment type="pathway">
    <text evidence="11 14">Purine metabolism; XMP biosynthesis via de novo pathway; XMP from IMP: step 1/1.</text>
</comment>
<comment type="caution">
    <text evidence="11">Lacks conserved residue(s) required for the propagation of feature annotation.</text>
</comment>
<evidence type="ECO:0000256" key="3">
    <source>
        <dbReference type="ARBA" id="ARBA00022723"/>
    </source>
</evidence>
<reference evidence="16 17" key="1">
    <citation type="submission" date="2021-03" db="EMBL/GenBank/DDBJ databases">
        <title>Genomic Encyclopedia of Type Strains, Phase IV (KMG-IV): sequencing the most valuable type-strain genomes for metagenomic binning, comparative biology and taxonomic classification.</title>
        <authorList>
            <person name="Goeker M."/>
        </authorList>
    </citation>
    <scope>NUCLEOTIDE SEQUENCE [LARGE SCALE GENOMIC DNA]</scope>
    <source>
        <strain evidence="16 17">DSM 6139</strain>
    </source>
</reference>
<dbReference type="InterPro" id="IPR015875">
    <property type="entry name" value="IMP_DH/GMP_Rdtase_CS"/>
</dbReference>
<dbReference type="Pfam" id="PF00478">
    <property type="entry name" value="IMPDH"/>
    <property type="match status" value="1"/>
</dbReference>
<feature type="binding site" description="in other chain" evidence="11">
    <location>
        <position position="298"/>
    </location>
    <ligand>
        <name>K(+)</name>
        <dbReference type="ChEBI" id="CHEBI:29103"/>
        <note>ligand shared between two tetrameric partners</note>
    </ligand>
</feature>
<dbReference type="Proteomes" id="UP001519271">
    <property type="component" value="Unassembled WGS sequence"/>
</dbReference>
<dbReference type="GO" id="GO:0003938">
    <property type="term" value="F:IMP dehydrogenase activity"/>
    <property type="evidence" value="ECO:0007669"/>
    <property type="project" value="UniProtKB-EC"/>
</dbReference>
<keyword evidence="9 12" id="KW-0129">CBS domain</keyword>
<comment type="caution">
    <text evidence="16">The sequence shown here is derived from an EMBL/GenBank/DDBJ whole genome shotgun (WGS) entry which is preliminary data.</text>
</comment>
<dbReference type="InterPro" id="IPR000644">
    <property type="entry name" value="CBS_dom"/>
</dbReference>
<feature type="binding site" evidence="11">
    <location>
        <position position="411"/>
    </location>
    <ligand>
        <name>IMP</name>
        <dbReference type="ChEBI" id="CHEBI:58053"/>
    </ligand>
</feature>
<dbReference type="CDD" id="cd00381">
    <property type="entry name" value="IMPDH"/>
    <property type="match status" value="1"/>
</dbReference>
<comment type="catalytic activity">
    <reaction evidence="10 11 14">
        <text>IMP + NAD(+) + H2O = XMP + NADH + H(+)</text>
        <dbReference type="Rhea" id="RHEA:11708"/>
        <dbReference type="ChEBI" id="CHEBI:15377"/>
        <dbReference type="ChEBI" id="CHEBI:15378"/>
        <dbReference type="ChEBI" id="CHEBI:57464"/>
        <dbReference type="ChEBI" id="CHEBI:57540"/>
        <dbReference type="ChEBI" id="CHEBI:57945"/>
        <dbReference type="ChEBI" id="CHEBI:58053"/>
        <dbReference type="EC" id="1.1.1.205"/>
    </reaction>
</comment>
<feature type="binding site" evidence="11">
    <location>
        <begin position="359"/>
        <end position="360"/>
    </location>
    <ligand>
        <name>IMP</name>
        <dbReference type="ChEBI" id="CHEBI:58053"/>
    </ligand>
</feature>
<evidence type="ECO:0000256" key="14">
    <source>
        <dbReference type="RuleBase" id="RU003928"/>
    </source>
</evidence>
<dbReference type="EMBL" id="JAGGKC010000025">
    <property type="protein sequence ID" value="MBP1920165.1"/>
    <property type="molecule type" value="Genomic_DNA"/>
</dbReference>
<feature type="domain" description="CBS" evidence="15">
    <location>
        <begin position="152"/>
        <end position="212"/>
    </location>
</feature>
<evidence type="ECO:0000256" key="13">
    <source>
        <dbReference type="RuleBase" id="RU003927"/>
    </source>
</evidence>
<evidence type="ECO:0000256" key="6">
    <source>
        <dbReference type="ARBA" id="ARBA00022958"/>
    </source>
</evidence>
<dbReference type="InterPro" id="IPR046342">
    <property type="entry name" value="CBS_dom_sf"/>
</dbReference>
<dbReference type="InterPro" id="IPR001093">
    <property type="entry name" value="IMP_DH_GMPRt"/>
</dbReference>
<keyword evidence="4 11" id="KW-0332">GMP biosynthesis</keyword>
<feature type="binding site" evidence="11">
    <location>
        <position position="467"/>
    </location>
    <ligand>
        <name>K(+)</name>
        <dbReference type="ChEBI" id="CHEBI:29103"/>
        <note>ligand shared between two tetrameric partners</note>
    </ligand>
</feature>
<proteinExistence type="inferred from homology"/>
<feature type="binding site" evidence="11">
    <location>
        <begin position="296"/>
        <end position="298"/>
    </location>
    <ligand>
        <name>NAD(+)</name>
        <dbReference type="ChEBI" id="CHEBI:57540"/>
    </ligand>
</feature>
<feature type="binding site" description="in other chain" evidence="11">
    <location>
        <position position="303"/>
    </location>
    <ligand>
        <name>K(+)</name>
        <dbReference type="ChEBI" id="CHEBI:29103"/>
        <note>ligand shared between two tetrameric partners</note>
    </ligand>
</feature>
<feature type="active site" description="Proton acceptor" evidence="11">
    <location>
        <position position="399"/>
    </location>
</feature>
<evidence type="ECO:0000256" key="1">
    <source>
        <dbReference type="ARBA" id="ARBA00001958"/>
    </source>
</evidence>
<feature type="binding site" evidence="11">
    <location>
        <position position="466"/>
    </location>
    <ligand>
        <name>K(+)</name>
        <dbReference type="ChEBI" id="CHEBI:29103"/>
        <note>ligand shared between two tetrameric partners</note>
    </ligand>
</feature>
<feature type="binding site" evidence="11">
    <location>
        <begin position="383"/>
        <end position="387"/>
    </location>
    <ligand>
        <name>IMP</name>
        <dbReference type="ChEBI" id="CHEBI:58053"/>
    </ligand>
</feature>
<feature type="binding site" description="in other chain" evidence="11">
    <location>
        <position position="300"/>
    </location>
    <ligand>
        <name>K(+)</name>
        <dbReference type="ChEBI" id="CHEBI:29103"/>
        <note>ligand shared between two tetrameric partners</note>
    </ligand>
</feature>
<dbReference type="InterPro" id="IPR013785">
    <property type="entry name" value="Aldolase_TIM"/>
</dbReference>
<keyword evidence="3 11" id="KW-0479">Metal-binding</keyword>
<feature type="binding site" evidence="11">
    <location>
        <begin position="336"/>
        <end position="338"/>
    </location>
    <ligand>
        <name>IMP</name>
        <dbReference type="ChEBI" id="CHEBI:58053"/>
    </ligand>
</feature>
<feature type="domain" description="CBS" evidence="15">
    <location>
        <begin position="93"/>
        <end position="150"/>
    </location>
</feature>
<dbReference type="SUPFAM" id="SSF54631">
    <property type="entry name" value="CBS-domain pair"/>
    <property type="match status" value="1"/>
</dbReference>
<dbReference type="CDD" id="cd04601">
    <property type="entry name" value="CBS_pair_IMPDH"/>
    <property type="match status" value="1"/>
</dbReference>
<protein>
    <recommendedName>
        <fullName evidence="11 14">Inosine-5'-monophosphate dehydrogenase</fullName>
        <shortName evidence="11">IMP dehydrogenase</shortName>
        <shortName evidence="11">IMPD</shortName>
        <shortName evidence="11">IMPDH</shortName>
        <ecNumber evidence="11 14">1.1.1.205</ecNumber>
    </recommendedName>
</protein>
<evidence type="ECO:0000256" key="4">
    <source>
        <dbReference type="ARBA" id="ARBA00022749"/>
    </source>
</evidence>
<evidence type="ECO:0000256" key="7">
    <source>
        <dbReference type="ARBA" id="ARBA00023002"/>
    </source>
</evidence>
<keyword evidence="5 11" id="KW-0658">Purine biosynthesis</keyword>
<keyword evidence="17" id="KW-1185">Reference proteome</keyword>
<dbReference type="SUPFAM" id="SSF51412">
    <property type="entry name" value="Inosine monophosphate dehydrogenase (IMPDH)"/>
    <property type="match status" value="1"/>
</dbReference>
<dbReference type="EC" id="1.1.1.205" evidence="11 14"/>
<feature type="active site" description="Thioimidate intermediate" evidence="11">
    <location>
        <position position="303"/>
    </location>
</feature>
<evidence type="ECO:0000256" key="2">
    <source>
        <dbReference type="ARBA" id="ARBA00005502"/>
    </source>
</evidence>
<organism evidence="16 17">
    <name type="scientific">Youngiibacter multivorans</name>
    <dbReference type="NCBI Taxonomy" id="937251"/>
    <lineage>
        <taxon>Bacteria</taxon>
        <taxon>Bacillati</taxon>
        <taxon>Bacillota</taxon>
        <taxon>Clostridia</taxon>
        <taxon>Eubacteriales</taxon>
        <taxon>Clostridiaceae</taxon>
        <taxon>Youngiibacter</taxon>
    </lineage>
</organism>
<gene>
    <name evidence="11" type="primary">guaB</name>
    <name evidence="16" type="ORF">J2Z34_002663</name>
</gene>
<comment type="function">
    <text evidence="11">Catalyzes the conversion of inosine 5'-phosphate (IMP) to xanthosine 5'-phosphate (XMP), the first committed and rate-limiting step in the de novo synthesis of guanine nucleotides, and therefore plays an important role in the regulation of cell growth.</text>
</comment>
<evidence type="ECO:0000313" key="16">
    <source>
        <dbReference type="EMBL" id="MBP1920165.1"/>
    </source>
</evidence>
<comment type="similarity">
    <text evidence="2 11 13">Belongs to the IMPDH/GMPR family.</text>
</comment>
<dbReference type="NCBIfam" id="TIGR01302">
    <property type="entry name" value="IMP_dehydrog"/>
    <property type="match status" value="1"/>
</dbReference>
<accession>A0ABS4G7C1</accession>
<dbReference type="HAMAP" id="MF_01964">
    <property type="entry name" value="IMPDH"/>
    <property type="match status" value="1"/>
</dbReference>
<feature type="binding site" evidence="11">
    <location>
        <position position="246"/>
    </location>
    <ligand>
        <name>NAD(+)</name>
        <dbReference type="ChEBI" id="CHEBI:57540"/>
    </ligand>
</feature>
<dbReference type="SMART" id="SM01240">
    <property type="entry name" value="IMPDH"/>
    <property type="match status" value="1"/>
</dbReference>
<evidence type="ECO:0000313" key="17">
    <source>
        <dbReference type="Proteomes" id="UP001519271"/>
    </source>
</evidence>
<dbReference type="SMART" id="SM00116">
    <property type="entry name" value="CBS"/>
    <property type="match status" value="2"/>
</dbReference>
<evidence type="ECO:0000259" key="15">
    <source>
        <dbReference type="PROSITE" id="PS51371"/>
    </source>
</evidence>
<keyword evidence="8 11" id="KW-0520">NAD</keyword>
<dbReference type="PANTHER" id="PTHR11911:SF111">
    <property type="entry name" value="INOSINE-5'-MONOPHOSPHATE DEHYDROGENASE"/>
    <property type="match status" value="1"/>
</dbReference>
<evidence type="ECO:0000256" key="8">
    <source>
        <dbReference type="ARBA" id="ARBA00023027"/>
    </source>
</evidence>
<evidence type="ECO:0000256" key="10">
    <source>
        <dbReference type="ARBA" id="ARBA00048028"/>
    </source>
</evidence>
<feature type="binding site" evidence="11">
    <location>
        <position position="465"/>
    </location>
    <ligand>
        <name>K(+)</name>
        <dbReference type="ChEBI" id="CHEBI:29103"/>
        <note>ligand shared between two tetrameric partners</note>
    </ligand>
</feature>
<dbReference type="InterPro" id="IPR005990">
    <property type="entry name" value="IMP_DH"/>
</dbReference>
<dbReference type="PIRSF" id="PIRSF000130">
    <property type="entry name" value="IMPDH"/>
    <property type="match status" value="1"/>
</dbReference>
<comment type="subunit">
    <text evidence="11">Homotetramer.</text>
</comment>
<comment type="cofactor">
    <cofactor evidence="1 11">
        <name>K(+)</name>
        <dbReference type="ChEBI" id="CHEBI:29103"/>
    </cofactor>
</comment>
<sequence>MNKIVKTAYTFDDVLLLPHKSEVLPKDVSLKTKLTATLELNIPLMSAGMDTVTESSMAIAIAREGGIGIIHKNMSIEEQAHEVDRVKRQENGVITDPFFLRPDNTLEDAKSLMARYRISGVPIVVDSKLVGIVTNRDLVFETDDTRLIDEVMTKEGLVTALEGTTLDEAKEILKKNKIEKLPLVDKDNNLKGLITIKDIEKIKRFPNSAKDTRGRLLCGAAVGVTDNLLDRVSALVKAQVDVVALDTAHGHSQGVMDAVKKIKAAFPSLQVIAGNVATAEACEDLIAAGADCIKVGIGPGSICTTRVVSGVGVPQLTAVMDCVEVCSKYGIPVIADGGIKFSGDIVKALAAGAKVVMAGSILAGCEESPGEMEIYQGRNYKVYRGMGSLASMKKGSGDRYFQENAKKLVPEGVEGRVAYKGFVSETIFQLMGGVRSGMGYLGAENLEALERNARFVVQTSSGLKESHPHDIYITKEAPNYSNADL</sequence>
<dbReference type="PANTHER" id="PTHR11911">
    <property type="entry name" value="INOSINE-5-MONOPHOSPHATE DEHYDROGENASE RELATED"/>
    <property type="match status" value="1"/>
</dbReference>
<feature type="binding site" evidence="11">
    <location>
        <position position="301"/>
    </location>
    <ligand>
        <name>IMP</name>
        <dbReference type="ChEBI" id="CHEBI:58053"/>
    </ligand>
</feature>